<evidence type="ECO:0000313" key="3">
    <source>
        <dbReference type="Proteomes" id="UP000494216"/>
    </source>
</evidence>
<feature type="domain" description="Resolvase HTH" evidence="1">
    <location>
        <begin position="12"/>
        <end position="53"/>
    </location>
</feature>
<dbReference type="RefSeq" id="WP_174627014.1">
    <property type="nucleotide sequence ID" value="NZ_CADCXN010000092.1"/>
</dbReference>
<dbReference type="AlphaFoldDB" id="A0A8S0WC50"/>
<dbReference type="GO" id="GO:0003677">
    <property type="term" value="F:DNA binding"/>
    <property type="evidence" value="ECO:0007669"/>
    <property type="project" value="InterPro"/>
</dbReference>
<comment type="caution">
    <text evidence="2">The sequence shown here is derived from an EMBL/GenBank/DDBJ whole genome shotgun (WGS) entry which is preliminary data.</text>
</comment>
<dbReference type="GO" id="GO:0000150">
    <property type="term" value="F:DNA strand exchange activity"/>
    <property type="evidence" value="ECO:0007669"/>
    <property type="project" value="InterPro"/>
</dbReference>
<dbReference type="Proteomes" id="UP000494216">
    <property type="component" value="Unassembled WGS sequence"/>
</dbReference>
<organism evidence="2 3">
    <name type="scientific">Candidatus Methylobacter favarea</name>
    <dbReference type="NCBI Taxonomy" id="2707345"/>
    <lineage>
        <taxon>Bacteria</taxon>
        <taxon>Pseudomonadati</taxon>
        <taxon>Pseudomonadota</taxon>
        <taxon>Gammaproteobacteria</taxon>
        <taxon>Methylococcales</taxon>
        <taxon>Methylococcaceae</taxon>
        <taxon>Methylobacter</taxon>
    </lineage>
</organism>
<dbReference type="Pfam" id="PF02796">
    <property type="entry name" value="HTH_7"/>
    <property type="match status" value="1"/>
</dbReference>
<reference evidence="2 3" key="1">
    <citation type="submission" date="2020-02" db="EMBL/GenBank/DDBJ databases">
        <authorList>
            <person name="Hogendoorn C."/>
        </authorList>
    </citation>
    <scope>NUCLEOTIDE SEQUENCE [LARGE SCALE GENOMIC DNA]</scope>
    <source>
        <strain evidence="2">METHB21</strain>
    </source>
</reference>
<evidence type="ECO:0000259" key="1">
    <source>
        <dbReference type="Pfam" id="PF02796"/>
    </source>
</evidence>
<dbReference type="EMBL" id="CADCXN010000092">
    <property type="protein sequence ID" value="CAA9892225.1"/>
    <property type="molecule type" value="Genomic_DNA"/>
</dbReference>
<dbReference type="InterPro" id="IPR006120">
    <property type="entry name" value="Resolvase_HTH_dom"/>
</dbReference>
<sequence>MKEAQKRGIKFGRKPKLTPAQIKHARQQIDTGERAQDVAALLNVHKATLYRALKN</sequence>
<accession>A0A8S0WC50</accession>
<dbReference type="Gene3D" id="1.10.10.60">
    <property type="entry name" value="Homeodomain-like"/>
    <property type="match status" value="1"/>
</dbReference>
<dbReference type="CDD" id="cd00569">
    <property type="entry name" value="HTH_Hin_like"/>
    <property type="match status" value="1"/>
</dbReference>
<keyword evidence="3" id="KW-1185">Reference proteome</keyword>
<name>A0A8S0WC50_9GAMM</name>
<proteinExistence type="predicted"/>
<dbReference type="SUPFAM" id="SSF46689">
    <property type="entry name" value="Homeodomain-like"/>
    <property type="match status" value="1"/>
</dbReference>
<evidence type="ECO:0000313" key="2">
    <source>
        <dbReference type="EMBL" id="CAA9892225.1"/>
    </source>
</evidence>
<dbReference type="InterPro" id="IPR009057">
    <property type="entry name" value="Homeodomain-like_sf"/>
</dbReference>
<gene>
    <name evidence="2" type="ORF">METHB2_600020</name>
</gene>
<protein>
    <recommendedName>
        <fullName evidence="1">Resolvase HTH domain-containing protein</fullName>
    </recommendedName>
</protein>